<dbReference type="Gene3D" id="1.20.1110.10">
    <property type="entry name" value="Calcium-transporting ATPase, transmembrane domain"/>
    <property type="match status" value="1"/>
</dbReference>
<organism evidence="5 6">
    <name type="scientific">Ziziphus jujuba var. spinosa</name>
    <dbReference type="NCBI Taxonomy" id="714518"/>
    <lineage>
        <taxon>Eukaryota</taxon>
        <taxon>Viridiplantae</taxon>
        <taxon>Streptophyta</taxon>
        <taxon>Embryophyta</taxon>
        <taxon>Tracheophyta</taxon>
        <taxon>Spermatophyta</taxon>
        <taxon>Magnoliopsida</taxon>
        <taxon>eudicotyledons</taxon>
        <taxon>Gunneridae</taxon>
        <taxon>Pentapetalae</taxon>
        <taxon>rosids</taxon>
        <taxon>fabids</taxon>
        <taxon>Rosales</taxon>
        <taxon>Rhamnaceae</taxon>
        <taxon>Paliureae</taxon>
        <taxon>Ziziphus</taxon>
    </lineage>
</organism>
<feature type="domain" description="Cation-transporting P-type ATPase C-terminal" evidence="4">
    <location>
        <begin position="120"/>
        <end position="198"/>
    </location>
</feature>
<dbReference type="Proteomes" id="UP000813462">
    <property type="component" value="Unassembled WGS sequence"/>
</dbReference>
<dbReference type="SUPFAM" id="SSF56784">
    <property type="entry name" value="HAD-like"/>
    <property type="match status" value="1"/>
</dbReference>
<dbReference type="SUPFAM" id="SSF81665">
    <property type="entry name" value="Calcium ATPase, transmembrane domain M"/>
    <property type="match status" value="1"/>
</dbReference>
<dbReference type="InterPro" id="IPR023298">
    <property type="entry name" value="ATPase_P-typ_TM_dom_sf"/>
</dbReference>
<dbReference type="InterPro" id="IPR036412">
    <property type="entry name" value="HAD-like_sf"/>
</dbReference>
<keyword evidence="3" id="KW-1133">Transmembrane helix</keyword>
<evidence type="ECO:0000313" key="6">
    <source>
        <dbReference type="Proteomes" id="UP000813462"/>
    </source>
</evidence>
<evidence type="ECO:0000256" key="3">
    <source>
        <dbReference type="SAM" id="Phobius"/>
    </source>
</evidence>
<keyword evidence="2" id="KW-0460">Magnesium</keyword>
<dbReference type="GO" id="GO:0005388">
    <property type="term" value="F:P-type calcium transporter activity"/>
    <property type="evidence" value="ECO:0007669"/>
    <property type="project" value="TreeGrafter"/>
</dbReference>
<evidence type="ECO:0000259" key="4">
    <source>
        <dbReference type="Pfam" id="PF00689"/>
    </source>
</evidence>
<evidence type="ECO:0000313" key="5">
    <source>
        <dbReference type="EMBL" id="KAH7545350.1"/>
    </source>
</evidence>
<protein>
    <recommendedName>
        <fullName evidence="4">Cation-transporting P-type ATPase C-terminal domain-containing protein</fullName>
    </recommendedName>
</protein>
<dbReference type="PANTHER" id="PTHR24093">
    <property type="entry name" value="CATION TRANSPORTING ATPASE"/>
    <property type="match status" value="1"/>
</dbReference>
<keyword evidence="3" id="KW-0812">Transmembrane</keyword>
<dbReference type="AlphaFoldDB" id="A0A978W066"/>
<feature type="transmembrane region" description="Helical" evidence="3">
    <location>
        <begin position="124"/>
        <end position="143"/>
    </location>
</feature>
<keyword evidence="3" id="KW-0472">Membrane</keyword>
<reference evidence="5" key="1">
    <citation type="journal article" date="2021" name="Front. Plant Sci.">
        <title>Chromosome-Scale Genome Assembly for Chinese Sour Jujube and Insights Into Its Genome Evolution and Domestication Signature.</title>
        <authorList>
            <person name="Shen L.-Y."/>
            <person name="Luo H."/>
            <person name="Wang X.-L."/>
            <person name="Wang X.-M."/>
            <person name="Qiu X.-J."/>
            <person name="Liu H."/>
            <person name="Zhou S.-S."/>
            <person name="Jia K.-H."/>
            <person name="Nie S."/>
            <person name="Bao Y.-T."/>
            <person name="Zhang R.-G."/>
            <person name="Yun Q.-Z."/>
            <person name="Chai Y.-H."/>
            <person name="Lu J.-Y."/>
            <person name="Li Y."/>
            <person name="Zhao S.-W."/>
            <person name="Mao J.-F."/>
            <person name="Jia S.-G."/>
            <person name="Mao Y.-M."/>
        </authorList>
    </citation>
    <scope>NUCLEOTIDE SEQUENCE</scope>
    <source>
        <strain evidence="5">AT0</strain>
        <tissue evidence="5">Leaf</tissue>
    </source>
</reference>
<gene>
    <name evidence="5" type="ORF">FEM48_Zijuj01G0084300</name>
</gene>
<keyword evidence="1" id="KW-0479">Metal-binding</keyword>
<dbReference type="InterPro" id="IPR006068">
    <property type="entry name" value="ATPase_P-typ_cation-transptr_C"/>
</dbReference>
<evidence type="ECO:0000256" key="2">
    <source>
        <dbReference type="ARBA" id="ARBA00022842"/>
    </source>
</evidence>
<dbReference type="EMBL" id="JAEACU010000001">
    <property type="protein sequence ID" value="KAH7545350.1"/>
    <property type="molecule type" value="Genomic_DNA"/>
</dbReference>
<name>A0A978W066_ZIZJJ</name>
<dbReference type="GO" id="GO:0005886">
    <property type="term" value="C:plasma membrane"/>
    <property type="evidence" value="ECO:0007669"/>
    <property type="project" value="TreeGrafter"/>
</dbReference>
<sequence>MEVVDKIGVMGNSHPTDRLLLIQCLKKKGNVVAVVGTRTTSSAALQEADVGVAMGIWSSEMARESSDIIVRNGNFNLFLSLISCGRSTYSNILKYVQLELTMIISGTLITFITTVSLVDVPITAIQLILANFIVNLVGGFALLSEPPTDELMNNPPISPTEPFITKSMWRNIATQALYQTSILVTFHFEGKNLLGISEQVSFTEISHILVDYARLNKTQWGLCLLMGFVSLPIDSAVKLTTSFFKIHPLLPNIVGSTSFTASVPAYSESRVTSSLEAITAGENS</sequence>
<dbReference type="PANTHER" id="PTHR24093:SF470">
    <property type="entry name" value="CALCIUM-TRANSPORTING ATPASE 12, PLASMA MEMBRANE-TYPE-LIKE"/>
    <property type="match status" value="1"/>
</dbReference>
<dbReference type="Pfam" id="PF00689">
    <property type="entry name" value="Cation_ATPase_C"/>
    <property type="match status" value="1"/>
</dbReference>
<feature type="transmembrane region" description="Helical" evidence="3">
    <location>
        <begin position="96"/>
        <end position="118"/>
    </location>
</feature>
<comment type="caution">
    <text evidence="5">The sequence shown here is derived from an EMBL/GenBank/DDBJ whole genome shotgun (WGS) entry which is preliminary data.</text>
</comment>
<proteinExistence type="predicted"/>
<accession>A0A978W066</accession>
<dbReference type="GO" id="GO:0046872">
    <property type="term" value="F:metal ion binding"/>
    <property type="evidence" value="ECO:0007669"/>
    <property type="project" value="UniProtKB-KW"/>
</dbReference>
<evidence type="ECO:0000256" key="1">
    <source>
        <dbReference type="ARBA" id="ARBA00022723"/>
    </source>
</evidence>